<name>A0AAN9TCI3_9HEMI</name>
<dbReference type="AlphaFoldDB" id="A0AAN9TCI3"/>
<sequence>MCVCFGDGDGDGDGDDDGDGDGDFALSHKQFVQLDEVPITSATILLQLVASSQATVVSIFVYMSHFSSRCPNFRLVVSFFVQMSQFSFRCLI</sequence>
<organism evidence="2 3">
    <name type="scientific">Parthenolecanium corni</name>
    <dbReference type="NCBI Taxonomy" id="536013"/>
    <lineage>
        <taxon>Eukaryota</taxon>
        <taxon>Metazoa</taxon>
        <taxon>Ecdysozoa</taxon>
        <taxon>Arthropoda</taxon>
        <taxon>Hexapoda</taxon>
        <taxon>Insecta</taxon>
        <taxon>Pterygota</taxon>
        <taxon>Neoptera</taxon>
        <taxon>Paraneoptera</taxon>
        <taxon>Hemiptera</taxon>
        <taxon>Sternorrhyncha</taxon>
        <taxon>Coccoidea</taxon>
        <taxon>Coccidae</taxon>
        <taxon>Parthenolecanium</taxon>
    </lineage>
</organism>
<keyword evidence="3" id="KW-1185">Reference proteome</keyword>
<evidence type="ECO:0000313" key="2">
    <source>
        <dbReference type="EMBL" id="KAK7579594.1"/>
    </source>
</evidence>
<gene>
    <name evidence="2" type="ORF">V9T40_000223</name>
</gene>
<evidence type="ECO:0000256" key="1">
    <source>
        <dbReference type="SAM" id="MobiDB-lite"/>
    </source>
</evidence>
<accession>A0AAN9TCI3</accession>
<dbReference type="EMBL" id="JBBCAQ010000034">
    <property type="protein sequence ID" value="KAK7579594.1"/>
    <property type="molecule type" value="Genomic_DNA"/>
</dbReference>
<protein>
    <submittedName>
        <fullName evidence="2">Uncharacterized protein</fullName>
    </submittedName>
</protein>
<dbReference type="Proteomes" id="UP001367676">
    <property type="component" value="Unassembled WGS sequence"/>
</dbReference>
<comment type="caution">
    <text evidence="2">The sequence shown here is derived from an EMBL/GenBank/DDBJ whole genome shotgun (WGS) entry which is preliminary data.</text>
</comment>
<reference evidence="2 3" key="1">
    <citation type="submission" date="2024-03" db="EMBL/GenBank/DDBJ databases">
        <title>Adaptation during the transition from Ophiocordyceps entomopathogen to insect associate is accompanied by gene loss and intensified selection.</title>
        <authorList>
            <person name="Ward C.M."/>
            <person name="Onetto C.A."/>
            <person name="Borneman A.R."/>
        </authorList>
    </citation>
    <scope>NUCLEOTIDE SEQUENCE [LARGE SCALE GENOMIC DNA]</scope>
    <source>
        <strain evidence="2">AWRI1</strain>
        <tissue evidence="2">Single Adult Female</tissue>
    </source>
</reference>
<evidence type="ECO:0000313" key="3">
    <source>
        <dbReference type="Proteomes" id="UP001367676"/>
    </source>
</evidence>
<feature type="region of interest" description="Disordered" evidence="1">
    <location>
        <begin position="1"/>
        <end position="22"/>
    </location>
</feature>
<proteinExistence type="predicted"/>
<feature type="compositionally biased region" description="Acidic residues" evidence="1">
    <location>
        <begin position="8"/>
        <end position="22"/>
    </location>
</feature>